<feature type="compositionally biased region" description="Basic and acidic residues" evidence="1">
    <location>
        <begin position="56"/>
        <end position="72"/>
    </location>
</feature>
<dbReference type="EMBL" id="JAUEPO010000001">
    <property type="protein sequence ID" value="KAK3335522.1"/>
    <property type="molecule type" value="Genomic_DNA"/>
</dbReference>
<accession>A0AAE0MK76</accession>
<name>A0AAE0MK76_9PEZI</name>
<dbReference type="InterPro" id="IPR000467">
    <property type="entry name" value="G_patch_dom"/>
</dbReference>
<reference evidence="3" key="2">
    <citation type="submission" date="2023-06" db="EMBL/GenBank/DDBJ databases">
        <authorList>
            <consortium name="Lawrence Berkeley National Laboratory"/>
            <person name="Haridas S."/>
            <person name="Hensen N."/>
            <person name="Bonometti L."/>
            <person name="Westerberg I."/>
            <person name="Brannstrom I.O."/>
            <person name="Guillou S."/>
            <person name="Cros-Aarteil S."/>
            <person name="Calhoun S."/>
            <person name="Kuo A."/>
            <person name="Mondo S."/>
            <person name="Pangilinan J."/>
            <person name="Riley R."/>
            <person name="Labutti K."/>
            <person name="Andreopoulos B."/>
            <person name="Lipzen A."/>
            <person name="Chen C."/>
            <person name="Yanf M."/>
            <person name="Daum C."/>
            <person name="Ng V."/>
            <person name="Clum A."/>
            <person name="Steindorff A."/>
            <person name="Ohm R."/>
            <person name="Martin F."/>
            <person name="Silar P."/>
            <person name="Natvig D."/>
            <person name="Lalanne C."/>
            <person name="Gautier V."/>
            <person name="Ament-Velasquez S.L."/>
            <person name="Kruys A."/>
            <person name="Hutchinson M.I."/>
            <person name="Powell A.J."/>
            <person name="Barry K."/>
            <person name="Miller A.N."/>
            <person name="Grigoriev I.V."/>
            <person name="Debuchy R."/>
            <person name="Gladieux P."/>
            <person name="Thoren M.H."/>
            <person name="Johannesson H."/>
        </authorList>
    </citation>
    <scope>NUCLEOTIDE SEQUENCE</scope>
    <source>
        <strain evidence="3">SMH4131-1</strain>
    </source>
</reference>
<dbReference type="SMART" id="SM01173">
    <property type="entry name" value="DUF4187"/>
    <property type="match status" value="1"/>
</dbReference>
<feature type="region of interest" description="Disordered" evidence="1">
    <location>
        <begin position="1"/>
        <end position="94"/>
    </location>
</feature>
<feature type="compositionally biased region" description="Pro residues" evidence="1">
    <location>
        <begin position="1"/>
        <end position="13"/>
    </location>
</feature>
<dbReference type="Pfam" id="PF13821">
    <property type="entry name" value="DUF4187"/>
    <property type="match status" value="1"/>
</dbReference>
<feature type="domain" description="G-patch" evidence="2">
    <location>
        <begin position="96"/>
        <end position="149"/>
    </location>
</feature>
<evidence type="ECO:0000259" key="2">
    <source>
        <dbReference type="PROSITE" id="PS50174"/>
    </source>
</evidence>
<dbReference type="PROSITE" id="PS50174">
    <property type="entry name" value="G_PATCH"/>
    <property type="match status" value="1"/>
</dbReference>
<reference evidence="3" key="1">
    <citation type="journal article" date="2023" name="Mol. Phylogenet. Evol.">
        <title>Genome-scale phylogeny and comparative genomics of the fungal order Sordariales.</title>
        <authorList>
            <person name="Hensen N."/>
            <person name="Bonometti L."/>
            <person name="Westerberg I."/>
            <person name="Brannstrom I.O."/>
            <person name="Guillou S."/>
            <person name="Cros-Aarteil S."/>
            <person name="Calhoun S."/>
            <person name="Haridas S."/>
            <person name="Kuo A."/>
            <person name="Mondo S."/>
            <person name="Pangilinan J."/>
            <person name="Riley R."/>
            <person name="LaButti K."/>
            <person name="Andreopoulos B."/>
            <person name="Lipzen A."/>
            <person name="Chen C."/>
            <person name="Yan M."/>
            <person name="Daum C."/>
            <person name="Ng V."/>
            <person name="Clum A."/>
            <person name="Steindorff A."/>
            <person name="Ohm R.A."/>
            <person name="Martin F."/>
            <person name="Silar P."/>
            <person name="Natvig D.O."/>
            <person name="Lalanne C."/>
            <person name="Gautier V."/>
            <person name="Ament-Velasquez S.L."/>
            <person name="Kruys A."/>
            <person name="Hutchinson M.I."/>
            <person name="Powell A.J."/>
            <person name="Barry K."/>
            <person name="Miller A.N."/>
            <person name="Grigoriev I.V."/>
            <person name="Debuchy R."/>
            <person name="Gladieux P."/>
            <person name="Hiltunen Thoren M."/>
            <person name="Johannesson H."/>
        </authorList>
    </citation>
    <scope>NUCLEOTIDE SEQUENCE</scope>
    <source>
        <strain evidence="3">SMH4131-1</strain>
    </source>
</reference>
<keyword evidence="4" id="KW-1185">Reference proteome</keyword>
<sequence length="339" mass="37881">MSLTHPPPAPPSNPTSSSDSEDDYMKMTFPDDACPSSTHSHPHKQPETSLQRRQRERREAEIRARVKSKAELAAEETAAREAAQSRSLLLPSNKLPKSKGLAMMAKMGFTGGALGSKDTSNSSTATLRMVEPIRVAIKDGREGIGLESERKRKLREAAEALGAQTKRAKADEEGVERLVYAAQRVAEMMDEERKDGLTVAGDKKQTTSSRPLKSIPVVWRGLIRAREETERDRRMRHDLEQSHSSRLGLLPTYTDAEEDLDDKLAQGKSAAPWTTYVTADDLDEEDTELDAFNALPAAEKMQKLVEYLRGEYRYCFWCKTAYPDPEMDGCPGIEEEDHD</sequence>
<dbReference type="GO" id="GO:0003676">
    <property type="term" value="F:nucleic acid binding"/>
    <property type="evidence" value="ECO:0007669"/>
    <property type="project" value="InterPro"/>
</dbReference>
<organism evidence="3 4">
    <name type="scientific">Cercophora scortea</name>
    <dbReference type="NCBI Taxonomy" id="314031"/>
    <lineage>
        <taxon>Eukaryota</taxon>
        <taxon>Fungi</taxon>
        <taxon>Dikarya</taxon>
        <taxon>Ascomycota</taxon>
        <taxon>Pezizomycotina</taxon>
        <taxon>Sordariomycetes</taxon>
        <taxon>Sordariomycetidae</taxon>
        <taxon>Sordariales</taxon>
        <taxon>Lasiosphaeriaceae</taxon>
        <taxon>Cercophora</taxon>
    </lineage>
</organism>
<proteinExistence type="predicted"/>
<dbReference type="PANTHER" id="PTHR21032">
    <property type="entry name" value="G PATCH DOMAIN-CONTAINING PROTEIN 11"/>
    <property type="match status" value="1"/>
</dbReference>
<evidence type="ECO:0000256" key="1">
    <source>
        <dbReference type="SAM" id="MobiDB-lite"/>
    </source>
</evidence>
<dbReference type="InterPro" id="IPR039249">
    <property type="entry name" value="GPATCH11"/>
</dbReference>
<comment type="caution">
    <text evidence="3">The sequence shown here is derived from an EMBL/GenBank/DDBJ whole genome shotgun (WGS) entry which is preliminary data.</text>
</comment>
<evidence type="ECO:0000313" key="4">
    <source>
        <dbReference type="Proteomes" id="UP001286456"/>
    </source>
</evidence>
<dbReference type="AlphaFoldDB" id="A0AAE0MK76"/>
<evidence type="ECO:0000313" key="3">
    <source>
        <dbReference type="EMBL" id="KAK3335522.1"/>
    </source>
</evidence>
<dbReference type="GO" id="GO:0000776">
    <property type="term" value="C:kinetochore"/>
    <property type="evidence" value="ECO:0007669"/>
    <property type="project" value="TreeGrafter"/>
</dbReference>
<gene>
    <name evidence="3" type="ORF">B0T19DRAFT_406686</name>
</gene>
<dbReference type="PANTHER" id="PTHR21032:SF0">
    <property type="entry name" value="G PATCH DOMAIN-CONTAINING PROTEIN 11"/>
    <property type="match status" value="1"/>
</dbReference>
<protein>
    <recommendedName>
        <fullName evidence="2">G-patch domain-containing protein</fullName>
    </recommendedName>
</protein>
<dbReference type="InterPro" id="IPR025239">
    <property type="entry name" value="DUF4187"/>
</dbReference>
<dbReference type="Proteomes" id="UP001286456">
    <property type="component" value="Unassembled WGS sequence"/>
</dbReference>